<name>A0AAV4VKN4_9ARAC</name>
<dbReference type="AlphaFoldDB" id="A0AAV4VKN4"/>
<sequence>MTDSSDSGRMETVYKFPSRLLACKHRKLLFRSISGGVHLIREFPTGHLITECTGAKDCLVQACVRIRLRPFQGREEMPIILSEGVIHGDSQLRLRHDNYSDILMSTHLLYLGAC</sequence>
<dbReference type="EMBL" id="BPLQ01013219">
    <property type="protein sequence ID" value="GIY70706.1"/>
    <property type="molecule type" value="Genomic_DNA"/>
</dbReference>
<evidence type="ECO:0000313" key="1">
    <source>
        <dbReference type="EMBL" id="GIY70706.1"/>
    </source>
</evidence>
<dbReference type="Proteomes" id="UP001054837">
    <property type="component" value="Unassembled WGS sequence"/>
</dbReference>
<organism evidence="1 2">
    <name type="scientific">Caerostris darwini</name>
    <dbReference type="NCBI Taxonomy" id="1538125"/>
    <lineage>
        <taxon>Eukaryota</taxon>
        <taxon>Metazoa</taxon>
        <taxon>Ecdysozoa</taxon>
        <taxon>Arthropoda</taxon>
        <taxon>Chelicerata</taxon>
        <taxon>Arachnida</taxon>
        <taxon>Araneae</taxon>
        <taxon>Araneomorphae</taxon>
        <taxon>Entelegynae</taxon>
        <taxon>Araneoidea</taxon>
        <taxon>Araneidae</taxon>
        <taxon>Caerostris</taxon>
    </lineage>
</organism>
<protein>
    <submittedName>
        <fullName evidence="1">Uncharacterized protein</fullName>
    </submittedName>
</protein>
<reference evidence="1 2" key="1">
    <citation type="submission" date="2021-06" db="EMBL/GenBank/DDBJ databases">
        <title>Caerostris darwini draft genome.</title>
        <authorList>
            <person name="Kono N."/>
            <person name="Arakawa K."/>
        </authorList>
    </citation>
    <scope>NUCLEOTIDE SEQUENCE [LARGE SCALE GENOMIC DNA]</scope>
</reference>
<comment type="caution">
    <text evidence="1">The sequence shown here is derived from an EMBL/GenBank/DDBJ whole genome shotgun (WGS) entry which is preliminary data.</text>
</comment>
<evidence type="ECO:0000313" key="2">
    <source>
        <dbReference type="Proteomes" id="UP001054837"/>
    </source>
</evidence>
<accession>A0AAV4VKN4</accession>
<keyword evidence="2" id="KW-1185">Reference proteome</keyword>
<gene>
    <name evidence="1" type="ORF">CDAR_620301</name>
</gene>
<proteinExistence type="predicted"/>